<accession>A0A4U5NAP0</accession>
<dbReference type="Gene3D" id="3.10.100.10">
    <property type="entry name" value="Mannose-Binding Protein A, subunit A"/>
    <property type="match status" value="2"/>
</dbReference>
<keyword evidence="1" id="KW-1015">Disulfide bond</keyword>
<evidence type="ECO:0000259" key="4">
    <source>
        <dbReference type="PROSITE" id="PS50041"/>
    </source>
</evidence>
<dbReference type="STRING" id="34508.A0A4U5NAP0"/>
<dbReference type="InterPro" id="IPR016187">
    <property type="entry name" value="CTDL_fold"/>
</dbReference>
<dbReference type="AlphaFoldDB" id="A0A4U5NAP0"/>
<dbReference type="PANTHER" id="PTHR22991:SF40">
    <property type="entry name" value="PROTEIN CBG13490"/>
    <property type="match status" value="1"/>
</dbReference>
<evidence type="ECO:0000256" key="1">
    <source>
        <dbReference type="ARBA" id="ARBA00023157"/>
    </source>
</evidence>
<dbReference type="Gene3D" id="2.60.120.290">
    <property type="entry name" value="Spermadhesin, CUB domain"/>
    <property type="match status" value="1"/>
</dbReference>
<dbReference type="SUPFAM" id="SSF49854">
    <property type="entry name" value="Spermadhesin, CUB domain"/>
    <property type="match status" value="1"/>
</dbReference>
<feature type="domain" description="CUB" evidence="3">
    <location>
        <begin position="272"/>
        <end position="363"/>
    </location>
</feature>
<dbReference type="Proteomes" id="UP000298663">
    <property type="component" value="Unassembled WGS sequence"/>
</dbReference>
<protein>
    <recommendedName>
        <fullName evidence="7">C-type lectin domain-containing protein</fullName>
    </recommendedName>
</protein>
<proteinExistence type="predicted"/>
<reference evidence="5 6" key="1">
    <citation type="journal article" date="2015" name="Genome Biol.">
        <title>Comparative genomics of Steinernema reveals deeply conserved gene regulatory networks.</title>
        <authorList>
            <person name="Dillman A.R."/>
            <person name="Macchietto M."/>
            <person name="Porter C.F."/>
            <person name="Rogers A."/>
            <person name="Williams B."/>
            <person name="Antoshechkin I."/>
            <person name="Lee M.M."/>
            <person name="Goodwin Z."/>
            <person name="Lu X."/>
            <person name="Lewis E.E."/>
            <person name="Goodrich-Blair H."/>
            <person name="Stock S.P."/>
            <person name="Adams B.J."/>
            <person name="Sternberg P.W."/>
            <person name="Mortazavi A."/>
        </authorList>
    </citation>
    <scope>NUCLEOTIDE SEQUENCE [LARGE SCALE GENOMIC DNA]</scope>
    <source>
        <strain evidence="5 6">ALL</strain>
    </source>
</reference>
<feature type="domain" description="C-type lectin" evidence="4">
    <location>
        <begin position="119"/>
        <end position="249"/>
    </location>
</feature>
<evidence type="ECO:0000313" key="6">
    <source>
        <dbReference type="Proteomes" id="UP000298663"/>
    </source>
</evidence>
<dbReference type="SUPFAM" id="SSF56436">
    <property type="entry name" value="C-type lectin-like"/>
    <property type="match status" value="2"/>
</dbReference>
<comment type="caution">
    <text evidence="2">Lacks conserved residue(s) required for the propagation of feature annotation.</text>
</comment>
<dbReference type="InterPro" id="IPR001304">
    <property type="entry name" value="C-type_lectin-like"/>
</dbReference>
<evidence type="ECO:0000259" key="3">
    <source>
        <dbReference type="PROSITE" id="PS01180"/>
    </source>
</evidence>
<dbReference type="PROSITE" id="PS50041">
    <property type="entry name" value="C_TYPE_LECTIN_2"/>
    <property type="match status" value="1"/>
</dbReference>
<evidence type="ECO:0000313" key="5">
    <source>
        <dbReference type="EMBL" id="TKR79977.1"/>
    </source>
</evidence>
<dbReference type="SMART" id="SM00034">
    <property type="entry name" value="CLECT"/>
    <property type="match status" value="1"/>
</dbReference>
<keyword evidence="6" id="KW-1185">Reference proteome</keyword>
<dbReference type="CDD" id="cd00037">
    <property type="entry name" value="CLECT"/>
    <property type="match status" value="1"/>
</dbReference>
<dbReference type="EMBL" id="AZBU02000004">
    <property type="protein sequence ID" value="TKR79977.1"/>
    <property type="molecule type" value="Genomic_DNA"/>
</dbReference>
<dbReference type="InterPro" id="IPR050976">
    <property type="entry name" value="Snaclec"/>
</dbReference>
<evidence type="ECO:0000256" key="2">
    <source>
        <dbReference type="PROSITE-ProRule" id="PRU00059"/>
    </source>
</evidence>
<dbReference type="OrthoDB" id="441660at2759"/>
<sequence length="363" mass="40434">MCAEDNAFLPSAHGSDELYDLYAYVSQTGYIAADGSILIGLTCFGSTKECYWDDVSPYDYGLFERRQIPNGISCVEMLNSELGWSYKFGSCNEMKTAFACSLPINKESMLACPDDFDPVEDRCLRYFPILSTHSDAEKSCQQQHSETHLASIHSKKRVQELQKELDGAWTNIHIGLQKEAGSGYEWSDGSKLDFKNWRSGKRKSADFDHLCLGFPNVKSGDCVQMETNPTAKGEWSNIPCSLKLSYFCELPASVKPTKSPLDFPPTSGDNDCPSNNKFKNSGYVTSPGYPAITTGNICDYFLSSPEGTVVSLKFLDFSMCYPQYAMIYDGWDTSDSSKLLADGHFQGVQVLREQNGHPLRLSQ</sequence>
<evidence type="ECO:0008006" key="7">
    <source>
        <dbReference type="Google" id="ProtNLM"/>
    </source>
</evidence>
<organism evidence="5 6">
    <name type="scientific">Steinernema carpocapsae</name>
    <name type="common">Entomopathogenic nematode</name>
    <dbReference type="NCBI Taxonomy" id="34508"/>
    <lineage>
        <taxon>Eukaryota</taxon>
        <taxon>Metazoa</taxon>
        <taxon>Ecdysozoa</taxon>
        <taxon>Nematoda</taxon>
        <taxon>Chromadorea</taxon>
        <taxon>Rhabditida</taxon>
        <taxon>Tylenchina</taxon>
        <taxon>Panagrolaimomorpha</taxon>
        <taxon>Strongyloidoidea</taxon>
        <taxon>Steinernematidae</taxon>
        <taxon>Steinernema</taxon>
    </lineage>
</organism>
<dbReference type="Pfam" id="PF00059">
    <property type="entry name" value="Lectin_C"/>
    <property type="match status" value="1"/>
</dbReference>
<dbReference type="PANTHER" id="PTHR22991">
    <property type="entry name" value="PROTEIN CBG13490"/>
    <property type="match status" value="1"/>
</dbReference>
<reference evidence="5 6" key="2">
    <citation type="journal article" date="2019" name="G3 (Bethesda)">
        <title>Hybrid Assembly of the Genome of the Entomopathogenic Nematode Steinernema carpocapsae Identifies the X-Chromosome.</title>
        <authorList>
            <person name="Serra L."/>
            <person name="Macchietto M."/>
            <person name="Macias-Munoz A."/>
            <person name="McGill C.J."/>
            <person name="Rodriguez I.M."/>
            <person name="Rodriguez B."/>
            <person name="Murad R."/>
            <person name="Mortazavi A."/>
        </authorList>
    </citation>
    <scope>NUCLEOTIDE SEQUENCE [LARGE SCALE GENOMIC DNA]</scope>
    <source>
        <strain evidence="5 6">ALL</strain>
    </source>
</reference>
<dbReference type="InterPro" id="IPR016186">
    <property type="entry name" value="C-type_lectin-like/link_sf"/>
</dbReference>
<dbReference type="PROSITE" id="PS01180">
    <property type="entry name" value="CUB"/>
    <property type="match status" value="1"/>
</dbReference>
<name>A0A4U5NAP0_STECR</name>
<gene>
    <name evidence="5" type="ORF">L596_014117</name>
</gene>
<comment type="caution">
    <text evidence="5">The sequence shown here is derived from an EMBL/GenBank/DDBJ whole genome shotgun (WGS) entry which is preliminary data.</text>
</comment>
<dbReference type="InterPro" id="IPR035914">
    <property type="entry name" value="Sperma_CUB_dom_sf"/>
</dbReference>
<dbReference type="InterPro" id="IPR000859">
    <property type="entry name" value="CUB_dom"/>
</dbReference>